<evidence type="ECO:0000313" key="4">
    <source>
        <dbReference type="Proteomes" id="UP000630353"/>
    </source>
</evidence>
<dbReference type="RefSeq" id="WP_189987719.1">
    <property type="nucleotide sequence ID" value="NZ_BMZS01000002.1"/>
</dbReference>
<feature type="chain" id="PRO_5038092294" description="DUF2061 domain-containing protein" evidence="1">
    <location>
        <begin position="25"/>
        <end position="175"/>
    </location>
</feature>
<accession>A0A918XNV8</accession>
<organism evidence="3 4">
    <name type="scientific">Thalassobaculum fulvum</name>
    <dbReference type="NCBI Taxonomy" id="1633335"/>
    <lineage>
        <taxon>Bacteria</taxon>
        <taxon>Pseudomonadati</taxon>
        <taxon>Pseudomonadota</taxon>
        <taxon>Alphaproteobacteria</taxon>
        <taxon>Rhodospirillales</taxon>
        <taxon>Thalassobaculaceae</taxon>
        <taxon>Thalassobaculum</taxon>
    </lineage>
</organism>
<proteinExistence type="predicted"/>
<reference evidence="3" key="2">
    <citation type="submission" date="2020-09" db="EMBL/GenBank/DDBJ databases">
        <authorList>
            <person name="Sun Q."/>
            <person name="Kim S."/>
        </authorList>
    </citation>
    <scope>NUCLEOTIDE SEQUENCE</scope>
    <source>
        <strain evidence="3">KCTC 42651</strain>
    </source>
</reference>
<reference evidence="3" key="1">
    <citation type="journal article" date="2014" name="Int. J. Syst. Evol. Microbiol.">
        <title>Complete genome sequence of Corynebacterium casei LMG S-19264T (=DSM 44701T), isolated from a smear-ripened cheese.</title>
        <authorList>
            <consortium name="US DOE Joint Genome Institute (JGI-PGF)"/>
            <person name="Walter F."/>
            <person name="Albersmeier A."/>
            <person name="Kalinowski J."/>
            <person name="Ruckert C."/>
        </authorList>
    </citation>
    <scope>NUCLEOTIDE SEQUENCE</scope>
    <source>
        <strain evidence="3">KCTC 42651</strain>
    </source>
</reference>
<feature type="domain" description="DUF2061" evidence="2">
    <location>
        <begin position="116"/>
        <end position="166"/>
    </location>
</feature>
<name>A0A918XNV8_9PROT</name>
<dbReference type="AlphaFoldDB" id="A0A918XNV8"/>
<keyword evidence="1" id="KW-0732">Signal</keyword>
<dbReference type="InterPro" id="IPR018638">
    <property type="entry name" value="DUF2061_membrane"/>
</dbReference>
<dbReference type="EMBL" id="BMZS01000002">
    <property type="protein sequence ID" value="GHD43105.1"/>
    <property type="molecule type" value="Genomic_DNA"/>
</dbReference>
<keyword evidence="4" id="KW-1185">Reference proteome</keyword>
<gene>
    <name evidence="3" type="ORF">GCM10017083_08810</name>
</gene>
<evidence type="ECO:0000259" key="2">
    <source>
        <dbReference type="Pfam" id="PF09834"/>
    </source>
</evidence>
<sequence>MTVRGCLSLLVMVLALLATHPVQAQQPAPADPATAATDGSLPVWERTLYKTLTYQAVANLSDLALYDVLLGGAAVAGGGFFVANAASAAALYYGYEYAWQMVGPPPGEKTHEDILHKTVLYRVLNSSRNFTLGLTFGGSTTAAIAFVGANFVTDTIIFVGNEYAWDLFRPRAPGQ</sequence>
<evidence type="ECO:0000256" key="1">
    <source>
        <dbReference type="SAM" id="SignalP"/>
    </source>
</evidence>
<protein>
    <recommendedName>
        <fullName evidence="2">DUF2061 domain-containing protein</fullName>
    </recommendedName>
</protein>
<feature type="signal peptide" evidence="1">
    <location>
        <begin position="1"/>
        <end position="24"/>
    </location>
</feature>
<comment type="caution">
    <text evidence="3">The sequence shown here is derived from an EMBL/GenBank/DDBJ whole genome shotgun (WGS) entry which is preliminary data.</text>
</comment>
<evidence type="ECO:0000313" key="3">
    <source>
        <dbReference type="EMBL" id="GHD43105.1"/>
    </source>
</evidence>
<dbReference type="Pfam" id="PF09834">
    <property type="entry name" value="DUF2061"/>
    <property type="match status" value="1"/>
</dbReference>
<dbReference type="Proteomes" id="UP000630353">
    <property type="component" value="Unassembled WGS sequence"/>
</dbReference>